<dbReference type="AlphaFoldDB" id="A0AAV1V3E8"/>
<name>A0AAV1V3E8_9STRA</name>
<feature type="region of interest" description="Disordered" evidence="1">
    <location>
        <begin position="1"/>
        <end position="34"/>
    </location>
</feature>
<sequence>MKRDSEEGEEGGGEDHGTLRGEVEDFEAGFVLVD</sequence>
<proteinExistence type="predicted"/>
<evidence type="ECO:0000313" key="2">
    <source>
        <dbReference type="EMBL" id="CAK7940202.1"/>
    </source>
</evidence>
<feature type="compositionally biased region" description="Basic and acidic residues" evidence="1">
    <location>
        <begin position="13"/>
        <end position="23"/>
    </location>
</feature>
<reference evidence="2" key="1">
    <citation type="submission" date="2024-01" db="EMBL/GenBank/DDBJ databases">
        <authorList>
            <person name="Webb A."/>
        </authorList>
    </citation>
    <scope>NUCLEOTIDE SEQUENCE</scope>
    <source>
        <strain evidence="2">Pm1</strain>
    </source>
</reference>
<feature type="compositionally biased region" description="Acidic residues" evidence="1">
    <location>
        <begin position="1"/>
        <end position="12"/>
    </location>
</feature>
<dbReference type="EMBL" id="CAKLBY020000256">
    <property type="protein sequence ID" value="CAK7940202.1"/>
    <property type="molecule type" value="Genomic_DNA"/>
</dbReference>
<protein>
    <submittedName>
        <fullName evidence="2">Uncharacterized protein</fullName>
    </submittedName>
</protein>
<dbReference type="Proteomes" id="UP001162060">
    <property type="component" value="Unassembled WGS sequence"/>
</dbReference>
<evidence type="ECO:0000313" key="3">
    <source>
        <dbReference type="Proteomes" id="UP001162060"/>
    </source>
</evidence>
<evidence type="ECO:0000256" key="1">
    <source>
        <dbReference type="SAM" id="MobiDB-lite"/>
    </source>
</evidence>
<organism evidence="2 3">
    <name type="scientific">Peronospora matthiolae</name>
    <dbReference type="NCBI Taxonomy" id="2874970"/>
    <lineage>
        <taxon>Eukaryota</taxon>
        <taxon>Sar</taxon>
        <taxon>Stramenopiles</taxon>
        <taxon>Oomycota</taxon>
        <taxon>Peronosporomycetes</taxon>
        <taxon>Peronosporales</taxon>
        <taxon>Peronosporaceae</taxon>
        <taxon>Peronospora</taxon>
    </lineage>
</organism>
<comment type="caution">
    <text evidence="2">The sequence shown here is derived from an EMBL/GenBank/DDBJ whole genome shotgun (WGS) entry which is preliminary data.</text>
</comment>
<gene>
    <name evidence="2" type="ORF">PM001_LOCUS25352</name>
</gene>
<accession>A0AAV1V3E8</accession>